<dbReference type="AlphaFoldDB" id="A0A1I3GJP7"/>
<dbReference type="InterPro" id="IPR019201">
    <property type="entry name" value="DUF2065"/>
</dbReference>
<keyword evidence="1" id="KW-0812">Transmembrane</keyword>
<evidence type="ECO:0008006" key="4">
    <source>
        <dbReference type="Google" id="ProtNLM"/>
    </source>
</evidence>
<accession>A0A1I3GJP7</accession>
<sequence length="60" mass="6572">MRDLLFALGAILAVEGLLLATSPHRLEQLLELMRDWGPERLRYAGLACATAGVALLLLVR</sequence>
<gene>
    <name evidence="2" type="ORF">SAMN05216258_105202</name>
</gene>
<dbReference type="RefSeq" id="WP_177236230.1">
    <property type="nucleotide sequence ID" value="NZ_FOQH01000005.1"/>
</dbReference>
<dbReference type="Pfam" id="PF09838">
    <property type="entry name" value="DUF2065"/>
    <property type="match status" value="1"/>
</dbReference>
<reference evidence="2 3" key="1">
    <citation type="submission" date="2016-10" db="EMBL/GenBank/DDBJ databases">
        <authorList>
            <person name="de Groot N.N."/>
        </authorList>
    </citation>
    <scope>NUCLEOTIDE SEQUENCE [LARGE SCALE GENOMIC DNA]</scope>
    <source>
        <strain evidence="2 3">CGMCC 1.11030</strain>
    </source>
</reference>
<keyword evidence="1" id="KW-1133">Transmembrane helix</keyword>
<dbReference type="STRING" id="1114924.SAMN05216258_105202"/>
<dbReference type="Proteomes" id="UP000199377">
    <property type="component" value="Unassembled WGS sequence"/>
</dbReference>
<keyword evidence="1" id="KW-0472">Membrane</keyword>
<organism evidence="2 3">
    <name type="scientific">Albimonas pacifica</name>
    <dbReference type="NCBI Taxonomy" id="1114924"/>
    <lineage>
        <taxon>Bacteria</taxon>
        <taxon>Pseudomonadati</taxon>
        <taxon>Pseudomonadota</taxon>
        <taxon>Alphaproteobacteria</taxon>
        <taxon>Rhodobacterales</taxon>
        <taxon>Paracoccaceae</taxon>
        <taxon>Albimonas</taxon>
    </lineage>
</organism>
<proteinExistence type="predicted"/>
<feature type="transmembrane region" description="Helical" evidence="1">
    <location>
        <begin position="43"/>
        <end position="59"/>
    </location>
</feature>
<name>A0A1I3GJP7_9RHOB</name>
<evidence type="ECO:0000256" key="1">
    <source>
        <dbReference type="SAM" id="Phobius"/>
    </source>
</evidence>
<protein>
    <recommendedName>
        <fullName evidence="4">DUF2065 domain-containing protein</fullName>
    </recommendedName>
</protein>
<keyword evidence="3" id="KW-1185">Reference proteome</keyword>
<evidence type="ECO:0000313" key="2">
    <source>
        <dbReference type="EMBL" id="SFI23710.1"/>
    </source>
</evidence>
<dbReference type="EMBL" id="FOQH01000005">
    <property type="protein sequence ID" value="SFI23710.1"/>
    <property type="molecule type" value="Genomic_DNA"/>
</dbReference>
<evidence type="ECO:0000313" key="3">
    <source>
        <dbReference type="Proteomes" id="UP000199377"/>
    </source>
</evidence>